<dbReference type="Proteomes" id="UP000228934">
    <property type="component" value="Unassembled WGS sequence"/>
</dbReference>
<dbReference type="AlphaFoldDB" id="A0A2G9RN15"/>
<sequence length="117" mass="12762">MQPLVPIICSHLCPSNAATCAHHMQPLVPIICSHLCPSYAATSANQMQPLLPIICSHIHLCPSNAARHVPRLGCHFTNPFPAALTTRVAGLCSSAFTHLSITTHYKSPLPCMMQQRW</sequence>
<name>A0A2G9RN15_AQUCT</name>
<keyword evidence="2" id="KW-1185">Reference proteome</keyword>
<evidence type="ECO:0000313" key="1">
    <source>
        <dbReference type="EMBL" id="PIO29145.1"/>
    </source>
</evidence>
<gene>
    <name evidence="1" type="ORF">AB205_0011060</name>
</gene>
<proteinExistence type="predicted"/>
<reference evidence="2" key="1">
    <citation type="journal article" date="2017" name="Nat. Commun.">
        <title>The North American bullfrog draft genome provides insight into hormonal regulation of long noncoding RNA.</title>
        <authorList>
            <person name="Hammond S.A."/>
            <person name="Warren R.L."/>
            <person name="Vandervalk B.P."/>
            <person name="Kucuk E."/>
            <person name="Khan H."/>
            <person name="Gibb E.A."/>
            <person name="Pandoh P."/>
            <person name="Kirk H."/>
            <person name="Zhao Y."/>
            <person name="Jones M."/>
            <person name="Mungall A.J."/>
            <person name="Coope R."/>
            <person name="Pleasance S."/>
            <person name="Moore R.A."/>
            <person name="Holt R.A."/>
            <person name="Round J.M."/>
            <person name="Ohora S."/>
            <person name="Walle B.V."/>
            <person name="Veldhoen N."/>
            <person name="Helbing C.C."/>
            <person name="Birol I."/>
        </authorList>
    </citation>
    <scope>NUCLEOTIDE SEQUENCE [LARGE SCALE GENOMIC DNA]</scope>
</reference>
<organism evidence="1 2">
    <name type="scientific">Aquarana catesbeiana</name>
    <name type="common">American bullfrog</name>
    <name type="synonym">Rana catesbeiana</name>
    <dbReference type="NCBI Taxonomy" id="8400"/>
    <lineage>
        <taxon>Eukaryota</taxon>
        <taxon>Metazoa</taxon>
        <taxon>Chordata</taxon>
        <taxon>Craniata</taxon>
        <taxon>Vertebrata</taxon>
        <taxon>Euteleostomi</taxon>
        <taxon>Amphibia</taxon>
        <taxon>Batrachia</taxon>
        <taxon>Anura</taxon>
        <taxon>Neobatrachia</taxon>
        <taxon>Ranoidea</taxon>
        <taxon>Ranidae</taxon>
        <taxon>Aquarana</taxon>
    </lineage>
</organism>
<evidence type="ECO:0000313" key="2">
    <source>
        <dbReference type="Proteomes" id="UP000228934"/>
    </source>
</evidence>
<feature type="non-terminal residue" evidence="1">
    <location>
        <position position="117"/>
    </location>
</feature>
<dbReference type="EMBL" id="KV935465">
    <property type="protein sequence ID" value="PIO29145.1"/>
    <property type="molecule type" value="Genomic_DNA"/>
</dbReference>
<accession>A0A2G9RN15</accession>
<protein>
    <submittedName>
        <fullName evidence="1">Uncharacterized protein</fullName>
    </submittedName>
</protein>